<accession>A0ABN9TAZ2</accession>
<evidence type="ECO:0008006" key="4">
    <source>
        <dbReference type="Google" id="ProtNLM"/>
    </source>
</evidence>
<gene>
    <name evidence="2" type="ORF">PCOR1329_LOCUS37362</name>
</gene>
<reference evidence="2" key="1">
    <citation type="submission" date="2023-10" db="EMBL/GenBank/DDBJ databases">
        <authorList>
            <person name="Chen Y."/>
            <person name="Shah S."/>
            <person name="Dougan E. K."/>
            <person name="Thang M."/>
            <person name="Chan C."/>
        </authorList>
    </citation>
    <scope>NUCLEOTIDE SEQUENCE [LARGE SCALE GENOMIC DNA]</scope>
</reference>
<evidence type="ECO:0000313" key="3">
    <source>
        <dbReference type="Proteomes" id="UP001189429"/>
    </source>
</evidence>
<sequence length="364" mass="37559">MAQAVATVPPPRGGERRLLAAMAPLVQAAAHGAAAGGGTRQVVAAAAAAAIRACAEVLAEGDSDDGEIDKEVAVREELARPHLRLHVAAGRHGARAQPSGACRAFRHWALHAGFGGGAAAAPATAAEAKRRIRCRGGLERDPPPAGTLGLEGSSGDSFSEDASEVPNVLSENGEMKDIEGAPNCKATDELKERSLLKPVAKRMGVPTEKASEYAPDTKGEKVGVLVSDMSVGDVLGLGDTRICKGKFRCDPEKQKELRKQGALVGGTVDNSAEACAQDWFIGELSVEVGTQAVDQVEGEGQQQGVGSVKSDADRVPPLEHAREVKVDAQERLAAAVAAQAAILSGDLAEGLRLLEAAQVFGQAE</sequence>
<protein>
    <recommendedName>
        <fullName evidence="4">Phosphoglycerate kinase</fullName>
    </recommendedName>
</protein>
<comment type="caution">
    <text evidence="2">The sequence shown here is derived from an EMBL/GenBank/DDBJ whole genome shotgun (WGS) entry which is preliminary data.</text>
</comment>
<evidence type="ECO:0000256" key="1">
    <source>
        <dbReference type="SAM" id="MobiDB-lite"/>
    </source>
</evidence>
<feature type="region of interest" description="Disordered" evidence="1">
    <location>
        <begin position="136"/>
        <end position="162"/>
    </location>
</feature>
<dbReference type="EMBL" id="CAUYUJ010014529">
    <property type="protein sequence ID" value="CAK0842657.1"/>
    <property type="molecule type" value="Genomic_DNA"/>
</dbReference>
<keyword evidence="3" id="KW-1185">Reference proteome</keyword>
<proteinExistence type="predicted"/>
<dbReference type="Proteomes" id="UP001189429">
    <property type="component" value="Unassembled WGS sequence"/>
</dbReference>
<organism evidence="2 3">
    <name type="scientific">Prorocentrum cordatum</name>
    <dbReference type="NCBI Taxonomy" id="2364126"/>
    <lineage>
        <taxon>Eukaryota</taxon>
        <taxon>Sar</taxon>
        <taxon>Alveolata</taxon>
        <taxon>Dinophyceae</taxon>
        <taxon>Prorocentrales</taxon>
        <taxon>Prorocentraceae</taxon>
        <taxon>Prorocentrum</taxon>
    </lineage>
</organism>
<evidence type="ECO:0000313" key="2">
    <source>
        <dbReference type="EMBL" id="CAK0842657.1"/>
    </source>
</evidence>
<name>A0ABN9TAZ2_9DINO</name>